<evidence type="ECO:0000256" key="1">
    <source>
        <dbReference type="SAM" id="MobiDB-lite"/>
    </source>
</evidence>
<evidence type="ECO:0000313" key="2">
    <source>
        <dbReference type="EMBL" id="OWK04155.1"/>
    </source>
</evidence>
<gene>
    <name evidence="2" type="ORF">Celaphus_00016190</name>
</gene>
<feature type="region of interest" description="Disordered" evidence="1">
    <location>
        <begin position="1"/>
        <end position="20"/>
    </location>
</feature>
<evidence type="ECO:0000313" key="3">
    <source>
        <dbReference type="Proteomes" id="UP000242450"/>
    </source>
</evidence>
<name>A0A212CDV2_CEREH</name>
<feature type="compositionally biased region" description="Basic and acidic residues" evidence="1">
    <location>
        <begin position="8"/>
        <end position="20"/>
    </location>
</feature>
<dbReference type="EMBL" id="MKHE01000021">
    <property type="protein sequence ID" value="OWK04155.1"/>
    <property type="molecule type" value="Genomic_DNA"/>
</dbReference>
<dbReference type="PANTHER" id="PTHR35255">
    <property type="entry name" value="TRANSMEMBRANE PROTEIN 71"/>
    <property type="match status" value="1"/>
</dbReference>
<sequence>MLFYSRKQPKEQVAAEDKSSLQKPAQGDVCSYLLGGGKDGFPFVKRLLHLLSEKYAVEPSSQCILPSSVCDFLNGDSPFEGRSGDPLTGSPFTCRRSPRLLTNGYYIWTEDSFIYDEAGNITLSPSQTRVLYKENLVRIFRKKRRIRRSFSSLFNLSASDSWLHESIFDDVDSSPSEDVWLEGVRRLETNHCKEN</sequence>
<evidence type="ECO:0008006" key="4">
    <source>
        <dbReference type="Google" id="ProtNLM"/>
    </source>
</evidence>
<dbReference type="Proteomes" id="UP000242450">
    <property type="component" value="Chromosome 21"/>
</dbReference>
<dbReference type="Pfam" id="PF15121">
    <property type="entry name" value="TMEM71"/>
    <property type="match status" value="1"/>
</dbReference>
<proteinExistence type="predicted"/>
<accession>A0A212CDV2</accession>
<organism evidence="2 3">
    <name type="scientific">Cervus elaphus hippelaphus</name>
    <name type="common">European red deer</name>
    <dbReference type="NCBI Taxonomy" id="46360"/>
    <lineage>
        <taxon>Eukaryota</taxon>
        <taxon>Metazoa</taxon>
        <taxon>Chordata</taxon>
        <taxon>Craniata</taxon>
        <taxon>Vertebrata</taxon>
        <taxon>Euteleostomi</taxon>
        <taxon>Mammalia</taxon>
        <taxon>Eutheria</taxon>
        <taxon>Laurasiatheria</taxon>
        <taxon>Artiodactyla</taxon>
        <taxon>Ruminantia</taxon>
        <taxon>Pecora</taxon>
        <taxon>Cervidae</taxon>
        <taxon>Cervinae</taxon>
        <taxon>Cervus</taxon>
    </lineage>
</organism>
<comment type="caution">
    <text evidence="2">The sequence shown here is derived from an EMBL/GenBank/DDBJ whole genome shotgun (WGS) entry which is preliminary data.</text>
</comment>
<dbReference type="PANTHER" id="PTHR35255:SF1">
    <property type="entry name" value="TRANSMEMBRANE PROTEIN 71"/>
    <property type="match status" value="1"/>
</dbReference>
<dbReference type="OrthoDB" id="8961338at2759"/>
<reference evidence="2 3" key="1">
    <citation type="journal article" date="2018" name="Mol. Genet. Genomics">
        <title>The red deer Cervus elaphus genome CerEla1.0: sequencing, annotating, genes, and chromosomes.</title>
        <authorList>
            <person name="Bana N.A."/>
            <person name="Nyiri A."/>
            <person name="Nagy J."/>
            <person name="Frank K."/>
            <person name="Nagy T."/>
            <person name="Steger V."/>
            <person name="Schiller M."/>
            <person name="Lakatos P."/>
            <person name="Sugar L."/>
            <person name="Horn P."/>
            <person name="Barta E."/>
            <person name="Orosz L."/>
        </authorList>
    </citation>
    <scope>NUCLEOTIDE SEQUENCE [LARGE SCALE GENOMIC DNA]</scope>
    <source>
        <strain evidence="2">Hungarian</strain>
    </source>
</reference>
<keyword evidence="3" id="KW-1185">Reference proteome</keyword>
<dbReference type="AlphaFoldDB" id="A0A212CDV2"/>
<feature type="non-terminal residue" evidence="2">
    <location>
        <position position="195"/>
    </location>
</feature>
<protein>
    <recommendedName>
        <fullName evidence="4">TMEM71</fullName>
    </recommendedName>
</protein>
<dbReference type="InterPro" id="IPR027975">
    <property type="entry name" value="TMEM71"/>
</dbReference>